<comment type="function">
    <text evidence="5">Toxic component of a toxin-antitoxin (TA) system. An RNase.</text>
</comment>
<dbReference type="HAMAP" id="MF_00265">
    <property type="entry name" value="VapC_Nob1"/>
    <property type="match status" value="1"/>
</dbReference>
<dbReference type="SUPFAM" id="SSF88723">
    <property type="entry name" value="PIN domain-like"/>
    <property type="match status" value="1"/>
</dbReference>
<dbReference type="Proteomes" id="UP000254134">
    <property type="component" value="Unassembled WGS sequence"/>
</dbReference>
<dbReference type="Gene3D" id="3.40.50.1010">
    <property type="entry name" value="5'-nuclease"/>
    <property type="match status" value="1"/>
</dbReference>
<evidence type="ECO:0000313" key="6">
    <source>
        <dbReference type="EMBL" id="RDI73240.1"/>
    </source>
</evidence>
<dbReference type="GO" id="GO:0016788">
    <property type="term" value="F:hydrolase activity, acting on ester bonds"/>
    <property type="evidence" value="ECO:0007669"/>
    <property type="project" value="InterPro"/>
</dbReference>
<dbReference type="EMBL" id="QQZY01000011">
    <property type="protein sequence ID" value="RDI73240.1"/>
    <property type="molecule type" value="Genomic_DNA"/>
</dbReference>
<dbReference type="GO" id="GO:0000287">
    <property type="term" value="F:magnesium ion binding"/>
    <property type="evidence" value="ECO:0007669"/>
    <property type="project" value="UniProtKB-UniRule"/>
</dbReference>
<keyword evidence="4 5" id="KW-0378">Hydrolase</keyword>
<dbReference type="RefSeq" id="WP_114797415.1">
    <property type="nucleotide sequence ID" value="NZ_QQZY01000011.1"/>
</dbReference>
<sequence>MSAAIDVNPLLYASDTSSPFHGAALAFVERIAAGRELVYLFWPTAMAYLRIATHPSIFASPLSSREAVANLTALLGLPHVRSPGEDADFWAGFRVVADEASPRGNLFPDAHIVALMRANGVESIWTRDRDYFKFAGIKVLDPFAPAPAQR</sequence>
<dbReference type="InterPro" id="IPR029060">
    <property type="entry name" value="PIN-like_dom_sf"/>
</dbReference>
<evidence type="ECO:0000313" key="7">
    <source>
        <dbReference type="Proteomes" id="UP000254134"/>
    </source>
</evidence>
<keyword evidence="5" id="KW-0800">Toxin</keyword>
<comment type="similarity">
    <text evidence="5">Belongs to the PINc/VapC protein family.</text>
</comment>
<organism evidence="6 7">
    <name type="scientific">Gaiella occulta</name>
    <dbReference type="NCBI Taxonomy" id="1002870"/>
    <lineage>
        <taxon>Bacteria</taxon>
        <taxon>Bacillati</taxon>
        <taxon>Actinomycetota</taxon>
        <taxon>Thermoleophilia</taxon>
        <taxon>Gaiellales</taxon>
        <taxon>Gaiellaceae</taxon>
        <taxon>Gaiella</taxon>
    </lineage>
</organism>
<accession>A0A7M2YU20</accession>
<evidence type="ECO:0000256" key="4">
    <source>
        <dbReference type="ARBA" id="ARBA00022801"/>
    </source>
</evidence>
<dbReference type="InterPro" id="IPR006226">
    <property type="entry name" value="Mtu_PIN"/>
</dbReference>
<comment type="cofactor">
    <cofactor evidence="5">
        <name>Mg(2+)</name>
        <dbReference type="ChEBI" id="CHEBI:18420"/>
    </cofactor>
</comment>
<dbReference type="AlphaFoldDB" id="A0A7M2YU20"/>
<keyword evidence="5" id="KW-0460">Magnesium</keyword>
<dbReference type="NCBIfam" id="TIGR00028">
    <property type="entry name" value="Mtu_PIN_fam"/>
    <property type="match status" value="1"/>
</dbReference>
<dbReference type="EC" id="3.1.-.-" evidence="5"/>
<keyword evidence="3 5" id="KW-0479">Metal-binding</keyword>
<keyword evidence="1 5" id="KW-1277">Toxin-antitoxin system</keyword>
<dbReference type="GO" id="GO:0004540">
    <property type="term" value="F:RNA nuclease activity"/>
    <property type="evidence" value="ECO:0007669"/>
    <property type="project" value="InterPro"/>
</dbReference>
<dbReference type="GO" id="GO:0090729">
    <property type="term" value="F:toxin activity"/>
    <property type="evidence" value="ECO:0007669"/>
    <property type="project" value="UniProtKB-KW"/>
</dbReference>
<proteinExistence type="inferred from homology"/>
<evidence type="ECO:0000256" key="3">
    <source>
        <dbReference type="ARBA" id="ARBA00022723"/>
    </source>
</evidence>
<gene>
    <name evidence="5" type="primary">vapC</name>
    <name evidence="6" type="ORF">Gocc_3035</name>
</gene>
<dbReference type="OrthoDB" id="556169at2"/>
<keyword evidence="2 5" id="KW-0540">Nuclease</keyword>
<name>A0A7M2YU20_9ACTN</name>
<evidence type="ECO:0000256" key="2">
    <source>
        <dbReference type="ARBA" id="ARBA00022722"/>
    </source>
</evidence>
<feature type="binding site" evidence="5">
    <location>
        <position position="6"/>
    </location>
    <ligand>
        <name>Mg(2+)</name>
        <dbReference type="ChEBI" id="CHEBI:18420"/>
    </ligand>
</feature>
<reference evidence="7" key="2">
    <citation type="journal article" date="2019" name="MicrobiologyOpen">
        <title>High-quality draft genome sequence of Gaiella occulta isolated from a 150 meter deep mineral water borehole and comparison with the genome sequences of other deep-branching lineages of the phylum Actinobacteria.</title>
        <authorList>
            <person name="Severino R."/>
            <person name="Froufe H.J.C."/>
            <person name="Barroso C."/>
            <person name="Albuquerque L."/>
            <person name="Lobo-da-Cunha A."/>
            <person name="da Costa M.S."/>
            <person name="Egas C."/>
        </authorList>
    </citation>
    <scope>NUCLEOTIDE SEQUENCE [LARGE SCALE GENOMIC DNA]</scope>
    <source>
        <strain evidence="7">F2-233</strain>
    </source>
</reference>
<evidence type="ECO:0000256" key="5">
    <source>
        <dbReference type="HAMAP-Rule" id="MF_00265"/>
    </source>
</evidence>
<feature type="binding site" evidence="5">
    <location>
        <position position="109"/>
    </location>
    <ligand>
        <name>Mg(2+)</name>
        <dbReference type="ChEBI" id="CHEBI:18420"/>
    </ligand>
</feature>
<dbReference type="InterPro" id="IPR022907">
    <property type="entry name" value="VapC_family"/>
</dbReference>
<comment type="caution">
    <text evidence="6">The sequence shown here is derived from an EMBL/GenBank/DDBJ whole genome shotgun (WGS) entry which is preliminary data.</text>
</comment>
<keyword evidence="7" id="KW-1185">Reference proteome</keyword>
<evidence type="ECO:0000256" key="1">
    <source>
        <dbReference type="ARBA" id="ARBA00022649"/>
    </source>
</evidence>
<reference evidence="6 7" key="1">
    <citation type="submission" date="2018-07" db="EMBL/GenBank/DDBJ databases">
        <title>High-quality-draft genome sequence of Gaiella occulta.</title>
        <authorList>
            <person name="Severino R."/>
            <person name="Froufe H.J.C."/>
            <person name="Rainey F.A."/>
            <person name="Barroso C."/>
            <person name="Albuquerque L."/>
            <person name="Lobo-Da-Cunha A."/>
            <person name="Da Costa M.S."/>
            <person name="Egas C."/>
        </authorList>
    </citation>
    <scope>NUCLEOTIDE SEQUENCE [LARGE SCALE GENOMIC DNA]</scope>
    <source>
        <strain evidence="6 7">F2-233</strain>
    </source>
</reference>
<protein>
    <recommendedName>
        <fullName evidence="5">Ribonuclease VapC</fullName>
        <shortName evidence="5">RNase VapC</shortName>
        <ecNumber evidence="5">3.1.-.-</ecNumber>
    </recommendedName>
    <alternativeName>
        <fullName evidence="5">Toxin VapC</fullName>
    </alternativeName>
</protein>